<dbReference type="RefSeq" id="WP_131453263.1">
    <property type="nucleotide sequence ID" value="NZ_BMJK01000001.1"/>
</dbReference>
<dbReference type="PROSITE" id="PS51257">
    <property type="entry name" value="PROKAR_LIPOPROTEIN"/>
    <property type="match status" value="1"/>
</dbReference>
<evidence type="ECO:0000313" key="2">
    <source>
        <dbReference type="EMBL" id="MXO93987.1"/>
    </source>
</evidence>
<accession>A0A845A4Y3</accession>
<keyword evidence="1" id="KW-0732">Signal</keyword>
<evidence type="ECO:0000256" key="1">
    <source>
        <dbReference type="SAM" id="SignalP"/>
    </source>
</evidence>
<dbReference type="Pfam" id="PF20101">
    <property type="entry name" value="DUF6491"/>
    <property type="match status" value="1"/>
</dbReference>
<sequence>MTVHLKTKVTIPAILLAITGCAMAEPADPRTEEQMLASLDTSRACFTQREIRNFARAPSASAGRERIYLDTGLRETFLLETTGPCAELDFSNRLALETRGLGSVCTGDLENLVFTSRAGGGDGFCPVRVLGRVPER</sequence>
<dbReference type="InterPro" id="IPR045500">
    <property type="entry name" value="DUF6491"/>
</dbReference>
<feature type="chain" id="PRO_5032390615" description="Lipoprotein" evidence="1">
    <location>
        <begin position="25"/>
        <end position="136"/>
    </location>
</feature>
<keyword evidence="3" id="KW-1185">Reference proteome</keyword>
<gene>
    <name evidence="2" type="ORF">GRI62_10280</name>
</gene>
<evidence type="ECO:0008006" key="4">
    <source>
        <dbReference type="Google" id="ProtNLM"/>
    </source>
</evidence>
<dbReference type="AlphaFoldDB" id="A0A845A4Y3"/>
<protein>
    <recommendedName>
        <fullName evidence="4">Lipoprotein</fullName>
    </recommendedName>
</protein>
<dbReference type="EMBL" id="WTYH01000001">
    <property type="protein sequence ID" value="MXO93987.1"/>
    <property type="molecule type" value="Genomic_DNA"/>
</dbReference>
<organism evidence="2 3">
    <name type="scientific">Aurantiacibacter arachoides</name>
    <dbReference type="NCBI Taxonomy" id="1850444"/>
    <lineage>
        <taxon>Bacteria</taxon>
        <taxon>Pseudomonadati</taxon>
        <taxon>Pseudomonadota</taxon>
        <taxon>Alphaproteobacteria</taxon>
        <taxon>Sphingomonadales</taxon>
        <taxon>Erythrobacteraceae</taxon>
        <taxon>Aurantiacibacter</taxon>
    </lineage>
</organism>
<dbReference type="Proteomes" id="UP000460626">
    <property type="component" value="Unassembled WGS sequence"/>
</dbReference>
<dbReference type="OrthoDB" id="6400990at2"/>
<evidence type="ECO:0000313" key="3">
    <source>
        <dbReference type="Proteomes" id="UP000460626"/>
    </source>
</evidence>
<proteinExistence type="predicted"/>
<reference evidence="2 3" key="1">
    <citation type="submission" date="2019-12" db="EMBL/GenBank/DDBJ databases">
        <title>Genomic-based taxomic classification of the family Erythrobacteraceae.</title>
        <authorList>
            <person name="Xu L."/>
        </authorList>
    </citation>
    <scope>NUCLEOTIDE SEQUENCE [LARGE SCALE GENOMIC DNA]</scope>
    <source>
        <strain evidence="2 3">RC4-10-4</strain>
    </source>
</reference>
<comment type="caution">
    <text evidence="2">The sequence shown here is derived from an EMBL/GenBank/DDBJ whole genome shotgun (WGS) entry which is preliminary data.</text>
</comment>
<name>A0A845A4Y3_9SPHN</name>
<feature type="signal peptide" evidence="1">
    <location>
        <begin position="1"/>
        <end position="24"/>
    </location>
</feature>